<gene>
    <name evidence="1" type="ORF">HPBE_LOCUS26990</name>
</gene>
<dbReference type="WBParaSite" id="HPBE_0002699201-mRNA-1">
    <property type="protein sequence ID" value="HPBE_0002699201-mRNA-1"/>
    <property type="gene ID" value="HPBE_0002699201"/>
</dbReference>
<dbReference type="EMBL" id="UZAH01041518">
    <property type="protein sequence ID" value="VDP60325.1"/>
    <property type="molecule type" value="Genomic_DNA"/>
</dbReference>
<name>A0A183GWC2_HELPZ</name>
<keyword evidence="2" id="KW-1185">Reference proteome</keyword>
<evidence type="ECO:0000313" key="2">
    <source>
        <dbReference type="Proteomes" id="UP000050761"/>
    </source>
</evidence>
<dbReference type="AlphaFoldDB" id="A0A183GWC2"/>
<sequence>MRRCAYGGSGPKDHEASWKSWLLGVRSKGHGKTDLSLFLRFFVRRRRVLGKKLSLNMTESAGLDSLRSQVASQYGICFGANASSMLKRSGSPMKRLGGVITFTYRLTMSQMSVFMAVANRCDPMALRCRLYSSRSRERSVADTVRISRRDDISPHDIFACMGTSCFQYD</sequence>
<accession>A0A183GWC2</accession>
<accession>A0A3P8FZM3</accession>
<evidence type="ECO:0000313" key="3">
    <source>
        <dbReference type="WBParaSite" id="HPBE_0002699201-mRNA-1"/>
    </source>
</evidence>
<organism evidence="2 3">
    <name type="scientific">Heligmosomoides polygyrus</name>
    <name type="common">Parasitic roundworm</name>
    <dbReference type="NCBI Taxonomy" id="6339"/>
    <lineage>
        <taxon>Eukaryota</taxon>
        <taxon>Metazoa</taxon>
        <taxon>Ecdysozoa</taxon>
        <taxon>Nematoda</taxon>
        <taxon>Chromadorea</taxon>
        <taxon>Rhabditida</taxon>
        <taxon>Rhabditina</taxon>
        <taxon>Rhabditomorpha</taxon>
        <taxon>Strongyloidea</taxon>
        <taxon>Heligmosomidae</taxon>
        <taxon>Heligmosomoides</taxon>
    </lineage>
</organism>
<evidence type="ECO:0000313" key="1">
    <source>
        <dbReference type="EMBL" id="VDP60325.1"/>
    </source>
</evidence>
<proteinExistence type="predicted"/>
<reference evidence="3" key="2">
    <citation type="submission" date="2019-09" db="UniProtKB">
        <authorList>
            <consortium name="WormBaseParasite"/>
        </authorList>
    </citation>
    <scope>IDENTIFICATION</scope>
</reference>
<protein>
    <submittedName>
        <fullName evidence="1 3">Uncharacterized protein</fullName>
    </submittedName>
</protein>
<reference evidence="1 2" key="1">
    <citation type="submission" date="2018-11" db="EMBL/GenBank/DDBJ databases">
        <authorList>
            <consortium name="Pathogen Informatics"/>
        </authorList>
    </citation>
    <scope>NUCLEOTIDE SEQUENCE [LARGE SCALE GENOMIC DNA]</scope>
</reference>
<dbReference type="Proteomes" id="UP000050761">
    <property type="component" value="Unassembled WGS sequence"/>
</dbReference>